<evidence type="ECO:0000313" key="17">
    <source>
        <dbReference type="Proteomes" id="UP000298138"/>
    </source>
</evidence>
<gene>
    <name evidence="16" type="ORF">EX30DRAFT_339105</name>
</gene>
<feature type="region of interest" description="Disordered" evidence="13">
    <location>
        <begin position="139"/>
        <end position="167"/>
    </location>
</feature>
<feature type="compositionally biased region" description="Acidic residues" evidence="13">
    <location>
        <begin position="87"/>
        <end position="104"/>
    </location>
</feature>
<dbReference type="CDD" id="cd17957">
    <property type="entry name" value="DEADc_DDX52"/>
    <property type="match status" value="1"/>
</dbReference>
<dbReference type="PANTHER" id="PTHR47959">
    <property type="entry name" value="ATP-DEPENDENT RNA HELICASE RHLE-RELATED"/>
    <property type="match status" value="1"/>
</dbReference>
<evidence type="ECO:0000256" key="3">
    <source>
        <dbReference type="ARBA" id="ARBA00022801"/>
    </source>
</evidence>
<feature type="region of interest" description="Disordered" evidence="13">
    <location>
        <begin position="22"/>
        <end position="59"/>
    </location>
</feature>
<dbReference type="GO" id="GO:0005524">
    <property type="term" value="F:ATP binding"/>
    <property type="evidence" value="ECO:0007669"/>
    <property type="project" value="UniProtKB-KW"/>
</dbReference>
<keyword evidence="6" id="KW-0694">RNA-binding</keyword>
<dbReference type="InterPro" id="IPR044764">
    <property type="entry name" value="DDX52/Rok1_DEADc"/>
</dbReference>
<dbReference type="STRING" id="341454.A0A4S2N130"/>
<dbReference type="PROSITE" id="PS51192">
    <property type="entry name" value="HELICASE_ATP_BIND_1"/>
    <property type="match status" value="1"/>
</dbReference>
<feature type="compositionally biased region" description="Low complexity" evidence="13">
    <location>
        <begin position="48"/>
        <end position="57"/>
    </location>
</feature>
<keyword evidence="3 16" id="KW-0378">Hydrolase</keyword>
<dbReference type="GO" id="GO:0003723">
    <property type="term" value="F:RNA binding"/>
    <property type="evidence" value="ECO:0007669"/>
    <property type="project" value="UniProtKB-KW"/>
</dbReference>
<dbReference type="InterPro" id="IPR050079">
    <property type="entry name" value="DEAD_box_RNA_helicase"/>
</dbReference>
<feature type="domain" description="Helicase ATP-binding" evidence="14">
    <location>
        <begin position="223"/>
        <end position="413"/>
    </location>
</feature>
<keyword evidence="2" id="KW-0547">Nucleotide-binding</keyword>
<evidence type="ECO:0000256" key="7">
    <source>
        <dbReference type="ARBA" id="ARBA00024310"/>
    </source>
</evidence>
<dbReference type="FunCoup" id="A0A4S2N130">
    <property type="interactions" value="1014"/>
</dbReference>
<dbReference type="PROSITE" id="PS51194">
    <property type="entry name" value="HELICASE_CTER"/>
    <property type="match status" value="1"/>
</dbReference>
<dbReference type="GO" id="GO:0030490">
    <property type="term" value="P:maturation of SSU-rRNA"/>
    <property type="evidence" value="ECO:0007669"/>
    <property type="project" value="InterPro"/>
</dbReference>
<evidence type="ECO:0000256" key="5">
    <source>
        <dbReference type="ARBA" id="ARBA00022840"/>
    </source>
</evidence>
<evidence type="ECO:0000259" key="14">
    <source>
        <dbReference type="PROSITE" id="PS51192"/>
    </source>
</evidence>
<organism evidence="16 17">
    <name type="scientific">Ascodesmis nigricans</name>
    <dbReference type="NCBI Taxonomy" id="341454"/>
    <lineage>
        <taxon>Eukaryota</taxon>
        <taxon>Fungi</taxon>
        <taxon>Dikarya</taxon>
        <taxon>Ascomycota</taxon>
        <taxon>Pezizomycotina</taxon>
        <taxon>Pezizomycetes</taxon>
        <taxon>Pezizales</taxon>
        <taxon>Ascodesmidaceae</taxon>
        <taxon>Ascodesmis</taxon>
    </lineage>
</organism>
<keyword evidence="5" id="KW-0067">ATP-binding</keyword>
<accession>A0A4S2N130</accession>
<keyword evidence="4" id="KW-0347">Helicase</keyword>
<reference evidence="16 17" key="1">
    <citation type="submission" date="2019-04" db="EMBL/GenBank/DDBJ databases">
        <title>Comparative genomics and transcriptomics to analyze fruiting body development in filamentous ascomycetes.</title>
        <authorList>
            <consortium name="DOE Joint Genome Institute"/>
            <person name="Lutkenhaus R."/>
            <person name="Traeger S."/>
            <person name="Breuer J."/>
            <person name="Kuo A."/>
            <person name="Lipzen A."/>
            <person name="Pangilinan J."/>
            <person name="Dilworth D."/>
            <person name="Sandor L."/>
            <person name="Poggeler S."/>
            <person name="Barry K."/>
            <person name="Grigoriev I.V."/>
            <person name="Nowrousian M."/>
        </authorList>
    </citation>
    <scope>NUCLEOTIDE SEQUENCE [LARGE SCALE GENOMIC DNA]</scope>
    <source>
        <strain evidence="16 17">CBS 389.68</strain>
    </source>
</reference>
<evidence type="ECO:0000256" key="6">
    <source>
        <dbReference type="ARBA" id="ARBA00022884"/>
    </source>
</evidence>
<name>A0A4S2N130_9PEZI</name>
<dbReference type="OrthoDB" id="360161at2759"/>
<dbReference type="InterPro" id="IPR027417">
    <property type="entry name" value="P-loop_NTPase"/>
</dbReference>
<dbReference type="InterPro" id="IPR001650">
    <property type="entry name" value="Helicase_C-like"/>
</dbReference>
<dbReference type="PANTHER" id="PTHR47959:SF15">
    <property type="entry name" value="RNA HELICASE"/>
    <property type="match status" value="1"/>
</dbReference>
<dbReference type="SMART" id="SM00490">
    <property type="entry name" value="HELICc"/>
    <property type="match status" value="1"/>
</dbReference>
<dbReference type="AlphaFoldDB" id="A0A4S2N130"/>
<evidence type="ECO:0000256" key="2">
    <source>
        <dbReference type="ARBA" id="ARBA00022741"/>
    </source>
</evidence>
<dbReference type="InParanoid" id="A0A4S2N130"/>
<dbReference type="Gene3D" id="3.40.50.300">
    <property type="entry name" value="P-loop containing nucleotide triphosphate hydrolases"/>
    <property type="match status" value="2"/>
</dbReference>
<proteinExistence type="inferred from homology"/>
<dbReference type="SMART" id="SM00487">
    <property type="entry name" value="DEXDc"/>
    <property type="match status" value="1"/>
</dbReference>
<comment type="function">
    <text evidence="7">ATP-dependent RNA helicase involved in 40S ribosomal subunit biogenesis. Required for the processing and cleavage of 35S pre-rRNA at sites A0, A1, and A2, leading to mature 18S rRNA.</text>
</comment>
<feature type="compositionally biased region" description="Basic and acidic residues" evidence="13">
    <location>
        <begin position="617"/>
        <end position="629"/>
    </location>
</feature>
<dbReference type="EC" id="3.6.4.13" evidence="1"/>
<evidence type="ECO:0000313" key="16">
    <source>
        <dbReference type="EMBL" id="TGZ82828.1"/>
    </source>
</evidence>
<dbReference type="SUPFAM" id="SSF52540">
    <property type="entry name" value="P-loop containing nucleoside triphosphate hydrolases"/>
    <property type="match status" value="1"/>
</dbReference>
<dbReference type="EMBL" id="ML220114">
    <property type="protein sequence ID" value="TGZ82828.1"/>
    <property type="molecule type" value="Genomic_DNA"/>
</dbReference>
<dbReference type="InterPro" id="IPR014001">
    <property type="entry name" value="Helicase_ATP-bd"/>
</dbReference>
<dbReference type="InterPro" id="IPR011545">
    <property type="entry name" value="DEAD/DEAH_box_helicase_dom"/>
</dbReference>
<evidence type="ECO:0000256" key="13">
    <source>
        <dbReference type="SAM" id="MobiDB-lite"/>
    </source>
</evidence>
<evidence type="ECO:0000256" key="11">
    <source>
        <dbReference type="ARBA" id="ARBA00024419"/>
    </source>
</evidence>
<evidence type="ECO:0000256" key="4">
    <source>
        <dbReference type="ARBA" id="ARBA00022806"/>
    </source>
</evidence>
<evidence type="ECO:0000256" key="8">
    <source>
        <dbReference type="ARBA" id="ARBA00024355"/>
    </source>
</evidence>
<feature type="region of interest" description="Disordered" evidence="13">
    <location>
        <begin position="79"/>
        <end position="115"/>
    </location>
</feature>
<comment type="similarity">
    <text evidence="8">Belongs to the DEAD box helicase family. DDX52/ROK1 subfamily.</text>
</comment>
<evidence type="ECO:0000256" key="1">
    <source>
        <dbReference type="ARBA" id="ARBA00012552"/>
    </source>
</evidence>
<feature type="compositionally biased region" description="Acidic residues" evidence="13">
    <location>
        <begin position="660"/>
        <end position="672"/>
    </location>
</feature>
<keyword evidence="17" id="KW-1185">Reference proteome</keyword>
<dbReference type="Proteomes" id="UP000298138">
    <property type="component" value="Unassembled WGS sequence"/>
</dbReference>
<dbReference type="GO" id="GO:0005829">
    <property type="term" value="C:cytosol"/>
    <property type="evidence" value="ECO:0007669"/>
    <property type="project" value="TreeGrafter"/>
</dbReference>
<evidence type="ECO:0000256" key="12">
    <source>
        <dbReference type="ARBA" id="ARBA00047984"/>
    </source>
</evidence>
<comment type="catalytic activity">
    <reaction evidence="12">
        <text>ATP + H2O = ADP + phosphate + H(+)</text>
        <dbReference type="Rhea" id="RHEA:13065"/>
        <dbReference type="ChEBI" id="CHEBI:15377"/>
        <dbReference type="ChEBI" id="CHEBI:15378"/>
        <dbReference type="ChEBI" id="CHEBI:30616"/>
        <dbReference type="ChEBI" id="CHEBI:43474"/>
        <dbReference type="ChEBI" id="CHEBI:456216"/>
        <dbReference type="EC" id="3.6.4.13"/>
    </reaction>
</comment>
<evidence type="ECO:0000256" key="10">
    <source>
        <dbReference type="ARBA" id="ARBA00024410"/>
    </source>
</evidence>
<dbReference type="GO" id="GO:0003724">
    <property type="term" value="F:RNA helicase activity"/>
    <property type="evidence" value="ECO:0007669"/>
    <property type="project" value="UniProtKB-EC"/>
</dbReference>
<feature type="region of interest" description="Disordered" evidence="13">
    <location>
        <begin position="617"/>
        <end position="672"/>
    </location>
</feature>
<evidence type="ECO:0000259" key="15">
    <source>
        <dbReference type="PROSITE" id="PS51194"/>
    </source>
</evidence>
<dbReference type="Pfam" id="PF00270">
    <property type="entry name" value="DEAD"/>
    <property type="match status" value="1"/>
</dbReference>
<feature type="compositionally biased region" description="Basic and acidic residues" evidence="13">
    <location>
        <begin position="639"/>
        <end position="652"/>
    </location>
</feature>
<dbReference type="GO" id="GO:0016787">
    <property type="term" value="F:hydrolase activity"/>
    <property type="evidence" value="ECO:0007669"/>
    <property type="project" value="UniProtKB-KW"/>
</dbReference>
<sequence>MTDVFRLLTRSTTLKKRPLESVISAPVLPSTTKQANPAPNKKRKKSTTENAATSTAALPREIDFFGMSAHAGTAIAATNKSAHEEPALDDSDAESQSSDEEDGEAQGGAVLPPTPEEIKSTLRQHKLKFTFLNGLETPAVAEPPKKKKKKSSKIAEAEKAKKKKEKRPELLVPPLTDFADLRTKYKLSKRVYANILAQGYLTPTEVQMGALPVFMNRELELEGVEKDSPIDLITCAPTGSGKTLAYIVPVLNQLLAQKTTDKTKGVRAVILAPTKELVGQIVYETKKLAKGTGLKVSQMKKGSQPMSATAAAAGASSDSTSTEPVIKSDILVSTPLVLLHALESAPTLMTGIQHLVLDEADVLLDELFRTQTLGVWRQLRSTSPSLRASLWSATISSSTEQLAITELSLTAPPPSILRLIVGIKDTSLPTIKQTLTYTATEPGKLLALRQLFTSSLRPPILIFLQNIQRAQALYNEILYDLPTPGRIAVLHAELTDAQREDTMRRFRLGEIWVLITTDLLARGIDFHGVQMVVNYDIPTSVAAYIHRVGRTGRAGRQGGEAMTYYTKEDIGYVKGIATVIEKGTGGVQKWLLDVLPKTGKREKQRLKKRGVEARKVVKKEEDEKMDKKNRISTKSGWQRKVEERKRAAVEASKRRKKGEEEGDESGGEGGEE</sequence>
<feature type="domain" description="Helicase C-terminal" evidence="15">
    <location>
        <begin position="447"/>
        <end position="595"/>
    </location>
</feature>
<comment type="subunit">
    <text evidence="9">Interacts with the U3 snoRNA and is associated with the 90S and 40S pre-ribosomes.</text>
</comment>
<evidence type="ECO:0000256" key="9">
    <source>
        <dbReference type="ARBA" id="ARBA00024367"/>
    </source>
</evidence>
<protein>
    <recommendedName>
        <fullName evidence="10">ATP-dependent RNA helicase ROK1</fullName>
        <ecNumber evidence="1">3.6.4.13</ecNumber>
    </recommendedName>
    <alternativeName>
        <fullName evidence="11">ATP-dependent RNA helicase rok1</fullName>
    </alternativeName>
</protein>
<dbReference type="Pfam" id="PF00271">
    <property type="entry name" value="Helicase_C"/>
    <property type="match status" value="1"/>
</dbReference>
<dbReference type="CDD" id="cd18787">
    <property type="entry name" value="SF2_C_DEAD"/>
    <property type="match status" value="1"/>
</dbReference>